<gene>
    <name evidence="2" type="ORF">Plil01_000540000</name>
</gene>
<evidence type="ECO:0000313" key="3">
    <source>
        <dbReference type="Proteomes" id="UP001165083"/>
    </source>
</evidence>
<comment type="caution">
    <text evidence="2">The sequence shown here is derived from an EMBL/GenBank/DDBJ whole genome shotgun (WGS) entry which is preliminary data.</text>
</comment>
<name>A0A9W6TN48_9STRA</name>
<organism evidence="2 3">
    <name type="scientific">Phytophthora lilii</name>
    <dbReference type="NCBI Taxonomy" id="2077276"/>
    <lineage>
        <taxon>Eukaryota</taxon>
        <taxon>Sar</taxon>
        <taxon>Stramenopiles</taxon>
        <taxon>Oomycota</taxon>
        <taxon>Peronosporomycetes</taxon>
        <taxon>Peronosporales</taxon>
        <taxon>Peronosporaceae</taxon>
        <taxon>Phytophthora</taxon>
    </lineage>
</organism>
<keyword evidence="3" id="KW-1185">Reference proteome</keyword>
<keyword evidence="1" id="KW-0472">Membrane</keyword>
<dbReference type="AlphaFoldDB" id="A0A9W6TN48"/>
<evidence type="ECO:0000256" key="1">
    <source>
        <dbReference type="SAM" id="Phobius"/>
    </source>
</evidence>
<sequence>MYTLNGVPFEADADWTYEQWFKVIDPLVQANKPKVDTAAETQMAWKDVHLSGVPRAYPDRDVMHLVHTGDWTTTAQVCEGIAGGARACEYHLVAQLTSNDEQSIPSVVVFTVDVVNGLYSSICMQASSSWLTSSLMIALNAVYTVLSTLEINRTTRLFCELCQNGNNIPSKQVWNAVAPISKNWSHSAIIFQSAKWQVQSAPADSDIRLAKGVTSKTSSKVDVAIAKKKMSSILLFRLEYRVLVGYIEAVIPLLYAVYLSILVQMPNARYYPHTRSLTSEQLQTTVSSILVYASTEMLSFVWLYTIVKRKLGFSLFYQLAFVLETEMEQLQARLFIWIMLLSQLPLVHFDTSS</sequence>
<feature type="transmembrane region" description="Helical" evidence="1">
    <location>
        <begin position="285"/>
        <end position="307"/>
    </location>
</feature>
<evidence type="ECO:0000313" key="2">
    <source>
        <dbReference type="EMBL" id="GMF15609.1"/>
    </source>
</evidence>
<keyword evidence="1" id="KW-1133">Transmembrane helix</keyword>
<protein>
    <submittedName>
        <fullName evidence="2">Unnamed protein product</fullName>
    </submittedName>
</protein>
<feature type="transmembrane region" description="Helical" evidence="1">
    <location>
        <begin position="243"/>
        <end position="265"/>
    </location>
</feature>
<dbReference type="OrthoDB" id="125287at2759"/>
<reference evidence="2" key="1">
    <citation type="submission" date="2023-04" db="EMBL/GenBank/DDBJ databases">
        <title>Phytophthora lilii NBRC 32176.</title>
        <authorList>
            <person name="Ichikawa N."/>
            <person name="Sato H."/>
            <person name="Tonouchi N."/>
        </authorList>
    </citation>
    <scope>NUCLEOTIDE SEQUENCE</scope>
    <source>
        <strain evidence="2">NBRC 32176</strain>
    </source>
</reference>
<dbReference type="Proteomes" id="UP001165083">
    <property type="component" value="Unassembled WGS sequence"/>
</dbReference>
<keyword evidence="1" id="KW-0812">Transmembrane</keyword>
<proteinExistence type="predicted"/>
<dbReference type="EMBL" id="BSXW01000227">
    <property type="protein sequence ID" value="GMF15609.1"/>
    <property type="molecule type" value="Genomic_DNA"/>
</dbReference>
<accession>A0A9W6TN48</accession>